<dbReference type="EMBL" id="JH930474">
    <property type="protein sequence ID" value="EKM53286.1"/>
    <property type="molecule type" value="Genomic_DNA"/>
</dbReference>
<protein>
    <submittedName>
        <fullName evidence="2">Uncharacterized protein</fullName>
    </submittedName>
</protein>
<feature type="signal peptide" evidence="1">
    <location>
        <begin position="1"/>
        <end position="21"/>
    </location>
</feature>
<dbReference type="GeneID" id="18917449"/>
<dbReference type="AlphaFoldDB" id="K5UTM4"/>
<organism evidence="2 3">
    <name type="scientific">Phanerochaete carnosa (strain HHB-10118-sp)</name>
    <name type="common">White-rot fungus</name>
    <name type="synonym">Peniophora carnosa</name>
    <dbReference type="NCBI Taxonomy" id="650164"/>
    <lineage>
        <taxon>Eukaryota</taxon>
        <taxon>Fungi</taxon>
        <taxon>Dikarya</taxon>
        <taxon>Basidiomycota</taxon>
        <taxon>Agaricomycotina</taxon>
        <taxon>Agaricomycetes</taxon>
        <taxon>Polyporales</taxon>
        <taxon>Phanerochaetaceae</taxon>
        <taxon>Phanerochaete</taxon>
    </lineage>
</organism>
<accession>K5UTM4</accession>
<dbReference type="RefSeq" id="XP_007397978.1">
    <property type="nucleotide sequence ID" value="XM_007397916.1"/>
</dbReference>
<name>K5UTM4_PHACS</name>
<reference evidence="2 3" key="1">
    <citation type="journal article" date="2012" name="BMC Genomics">
        <title>Comparative genomics of the white-rot fungi, Phanerochaete carnosa and P. chrysosporium, to elucidate the genetic basis of the distinct wood types they colonize.</title>
        <authorList>
            <person name="Suzuki H."/>
            <person name="MacDonald J."/>
            <person name="Syed K."/>
            <person name="Salamov A."/>
            <person name="Hori C."/>
            <person name="Aerts A."/>
            <person name="Henrissat B."/>
            <person name="Wiebenga A."/>
            <person name="vanKuyk P.A."/>
            <person name="Barry K."/>
            <person name="Lindquist E."/>
            <person name="LaButti K."/>
            <person name="Lapidus A."/>
            <person name="Lucas S."/>
            <person name="Coutinho P."/>
            <person name="Gong Y."/>
            <person name="Samejima M."/>
            <person name="Mahadevan R."/>
            <person name="Abou-Zaid M."/>
            <person name="de Vries R.P."/>
            <person name="Igarashi K."/>
            <person name="Yadav J.S."/>
            <person name="Grigoriev I.V."/>
            <person name="Master E.R."/>
        </authorList>
    </citation>
    <scope>NUCLEOTIDE SEQUENCE [LARGE SCALE GENOMIC DNA]</scope>
    <source>
        <strain evidence="2 3">HHB-10118-sp</strain>
    </source>
</reference>
<dbReference type="HOGENOM" id="CLU_2373495_0_0_1"/>
<dbReference type="Proteomes" id="UP000008370">
    <property type="component" value="Unassembled WGS sequence"/>
</dbReference>
<evidence type="ECO:0000256" key="1">
    <source>
        <dbReference type="SAM" id="SignalP"/>
    </source>
</evidence>
<dbReference type="KEGG" id="pco:PHACADRAFT_259540"/>
<keyword evidence="3" id="KW-1185">Reference proteome</keyword>
<proteinExistence type="predicted"/>
<feature type="chain" id="PRO_5003884222" evidence="1">
    <location>
        <begin position="22"/>
        <end position="95"/>
    </location>
</feature>
<sequence length="95" mass="10121">MGLSPKSALSLLSLLIVGCMAVKQVGSDQSSTNKIDHHKSQFSHMCRASCRPTVVPATSRIPADGFSQSENKWTARGVQAPAMFRPECSSVSTLA</sequence>
<keyword evidence="1" id="KW-0732">Signal</keyword>
<gene>
    <name evidence="2" type="ORF">PHACADRAFT_259540</name>
</gene>
<evidence type="ECO:0000313" key="2">
    <source>
        <dbReference type="EMBL" id="EKM53286.1"/>
    </source>
</evidence>
<evidence type="ECO:0000313" key="3">
    <source>
        <dbReference type="Proteomes" id="UP000008370"/>
    </source>
</evidence>
<dbReference type="InParanoid" id="K5UTM4"/>
<dbReference type="PROSITE" id="PS51257">
    <property type="entry name" value="PROKAR_LIPOPROTEIN"/>
    <property type="match status" value="1"/>
</dbReference>